<protein>
    <submittedName>
        <fullName evidence="1">Uncharacterized protein</fullName>
    </submittedName>
</protein>
<name>A0A8X6PY67_NEPPI</name>
<reference evidence="1" key="1">
    <citation type="submission" date="2020-08" db="EMBL/GenBank/DDBJ databases">
        <title>Multicomponent nature underlies the extraordinary mechanical properties of spider dragline silk.</title>
        <authorList>
            <person name="Kono N."/>
            <person name="Nakamura H."/>
            <person name="Mori M."/>
            <person name="Yoshida Y."/>
            <person name="Ohtoshi R."/>
            <person name="Malay A.D."/>
            <person name="Moran D.A.P."/>
            <person name="Tomita M."/>
            <person name="Numata K."/>
            <person name="Arakawa K."/>
        </authorList>
    </citation>
    <scope>NUCLEOTIDE SEQUENCE</scope>
</reference>
<accession>A0A8X6PY67</accession>
<keyword evidence="2" id="KW-1185">Reference proteome</keyword>
<evidence type="ECO:0000313" key="2">
    <source>
        <dbReference type="Proteomes" id="UP000887013"/>
    </source>
</evidence>
<dbReference type="Proteomes" id="UP000887013">
    <property type="component" value="Unassembled WGS sequence"/>
</dbReference>
<dbReference type="AlphaFoldDB" id="A0A8X6PY67"/>
<comment type="caution">
    <text evidence="1">The sequence shown here is derived from an EMBL/GenBank/DDBJ whole genome shotgun (WGS) entry which is preliminary data.</text>
</comment>
<organism evidence="1 2">
    <name type="scientific">Nephila pilipes</name>
    <name type="common">Giant wood spider</name>
    <name type="synonym">Nephila maculata</name>
    <dbReference type="NCBI Taxonomy" id="299642"/>
    <lineage>
        <taxon>Eukaryota</taxon>
        <taxon>Metazoa</taxon>
        <taxon>Ecdysozoa</taxon>
        <taxon>Arthropoda</taxon>
        <taxon>Chelicerata</taxon>
        <taxon>Arachnida</taxon>
        <taxon>Araneae</taxon>
        <taxon>Araneomorphae</taxon>
        <taxon>Entelegynae</taxon>
        <taxon>Araneoidea</taxon>
        <taxon>Nephilidae</taxon>
        <taxon>Nephila</taxon>
    </lineage>
</organism>
<dbReference type="EMBL" id="BMAW01074046">
    <property type="protein sequence ID" value="GFT90458.1"/>
    <property type="molecule type" value="Genomic_DNA"/>
</dbReference>
<evidence type="ECO:0000313" key="1">
    <source>
        <dbReference type="EMBL" id="GFT90458.1"/>
    </source>
</evidence>
<proteinExistence type="predicted"/>
<feature type="non-terminal residue" evidence="1">
    <location>
        <position position="1"/>
    </location>
</feature>
<gene>
    <name evidence="1" type="ORF">NPIL_500721</name>
</gene>
<sequence>VVSTANLNSGEFQHHACNEVQCWDYRLTAEKIPPALSQAITAGTLSVDWLLRPGSDPECLYTLNQRK</sequence>